<feature type="region of interest" description="Disordered" evidence="8">
    <location>
        <begin position="24"/>
        <end position="59"/>
    </location>
</feature>
<dbReference type="SMART" id="SM00102">
    <property type="entry name" value="ADF"/>
    <property type="match status" value="2"/>
</dbReference>
<comment type="similarity">
    <text evidence="2">Belongs to the actin-binding proteins ADF family. Twinfilin subfamily.</text>
</comment>
<keyword evidence="11" id="KW-1185">Reference proteome</keyword>
<dbReference type="PANTHER" id="PTHR13759:SF1">
    <property type="entry name" value="TWINFILIN"/>
    <property type="match status" value="1"/>
</dbReference>
<dbReference type="InterPro" id="IPR028458">
    <property type="entry name" value="Twinfilin"/>
</dbReference>
<feature type="domain" description="ADF-H" evidence="9">
    <location>
        <begin position="311"/>
        <end position="447"/>
    </location>
</feature>
<dbReference type="Proteomes" id="UP000499080">
    <property type="component" value="Unassembled WGS sequence"/>
</dbReference>
<protein>
    <submittedName>
        <fullName evidence="10">Twinfilin-2</fullName>
    </submittedName>
</protein>
<dbReference type="EMBL" id="BGPR01000029">
    <property type="protein sequence ID" value="GBL82630.1"/>
    <property type="molecule type" value="Genomic_DNA"/>
</dbReference>
<dbReference type="OrthoDB" id="10006997at2759"/>
<dbReference type="GO" id="GO:0051016">
    <property type="term" value="P:barbed-end actin filament capping"/>
    <property type="evidence" value="ECO:0007669"/>
    <property type="project" value="TreeGrafter"/>
</dbReference>
<dbReference type="PANTHER" id="PTHR13759">
    <property type="entry name" value="TWINFILIN"/>
    <property type="match status" value="1"/>
</dbReference>
<comment type="subunit">
    <text evidence="7">Interacts with G-actin; ADP-actin form.</text>
</comment>
<keyword evidence="5" id="KW-0009">Actin-binding</keyword>
<dbReference type="GO" id="GO:0030016">
    <property type="term" value="C:myofibril"/>
    <property type="evidence" value="ECO:0007669"/>
    <property type="project" value="TreeGrafter"/>
</dbReference>
<evidence type="ECO:0000256" key="6">
    <source>
        <dbReference type="ARBA" id="ARBA00023212"/>
    </source>
</evidence>
<evidence type="ECO:0000256" key="4">
    <source>
        <dbReference type="ARBA" id="ARBA00022737"/>
    </source>
</evidence>
<dbReference type="PROSITE" id="PS51263">
    <property type="entry name" value="ADF_H"/>
    <property type="match status" value="2"/>
</dbReference>
<dbReference type="SUPFAM" id="SSF55753">
    <property type="entry name" value="Actin depolymerizing proteins"/>
    <property type="match status" value="2"/>
</dbReference>
<name>A0A4Y2AS56_ARAVE</name>
<dbReference type="GO" id="GO:0005884">
    <property type="term" value="C:actin filament"/>
    <property type="evidence" value="ECO:0007669"/>
    <property type="project" value="TreeGrafter"/>
</dbReference>
<dbReference type="GO" id="GO:0003785">
    <property type="term" value="F:actin monomer binding"/>
    <property type="evidence" value="ECO:0007669"/>
    <property type="project" value="TreeGrafter"/>
</dbReference>
<dbReference type="GO" id="GO:0010976">
    <property type="term" value="P:positive regulation of neuron projection development"/>
    <property type="evidence" value="ECO:0007669"/>
    <property type="project" value="TreeGrafter"/>
</dbReference>
<evidence type="ECO:0000256" key="8">
    <source>
        <dbReference type="SAM" id="MobiDB-lite"/>
    </source>
</evidence>
<feature type="compositionally biased region" description="Basic residues" evidence="8">
    <location>
        <begin position="191"/>
        <end position="210"/>
    </location>
</feature>
<dbReference type="Gene3D" id="3.40.20.10">
    <property type="entry name" value="Severin"/>
    <property type="match status" value="2"/>
</dbReference>
<dbReference type="InterPro" id="IPR002108">
    <property type="entry name" value="ADF-H"/>
</dbReference>
<evidence type="ECO:0000256" key="3">
    <source>
        <dbReference type="ARBA" id="ARBA00022490"/>
    </source>
</evidence>
<organism evidence="10 11">
    <name type="scientific">Araneus ventricosus</name>
    <name type="common">Orbweaver spider</name>
    <name type="synonym">Epeira ventricosa</name>
    <dbReference type="NCBI Taxonomy" id="182803"/>
    <lineage>
        <taxon>Eukaryota</taxon>
        <taxon>Metazoa</taxon>
        <taxon>Ecdysozoa</taxon>
        <taxon>Arthropoda</taxon>
        <taxon>Chelicerata</taxon>
        <taxon>Arachnida</taxon>
        <taxon>Araneae</taxon>
        <taxon>Araneomorphae</taxon>
        <taxon>Entelegynae</taxon>
        <taxon>Araneoidea</taxon>
        <taxon>Araneidae</taxon>
        <taxon>Araneus</taxon>
    </lineage>
</organism>
<dbReference type="CDD" id="cd11284">
    <property type="entry name" value="ADF_Twf-C_like"/>
    <property type="match status" value="1"/>
</dbReference>
<sequence length="479" mass="55970">MREKGVIKNISNLSNRQQYIRRKQWKKDSRNYRKRKSLQQAKETRVGSRGSPRIQSGRKAAKHIYSSLRYKLQSMIVKSLKQARKIENLRKENYRLKSKDKSKCSLSPATKVRKIIGRKKMSPEIRKNLLLNFAFMSGREENKKVFKKEKERRLFATRVSNKIIKKYQMIGQLKNLASNKNYKKALETKKMHFKRSYKGQKKKRKKKKRNSQNESGYEWLFISWSPDNSVVRQKMLYASTKATLKKEFGGGQIKDELFGTQREDINLRGYKKHVESEKAPQPLSSSEVILQQIKKDEAAGGIDTKHQTMQGVSFPVSDDLINAFCDLKDHRITYIQMSIDMEKEEINLEERLNIDVNSLPDKVPSDHARYHLFCLPHSYEGDQLNSVVFIYSVPGYNCSVKERMLYSSCKAPLLNVIENRIGIELAKKIEIDDAQELTEEFLLDQIHPKQNIFKQKFSKPRGPTNRGARRLLKTQNDEN</sequence>
<dbReference type="FunFam" id="3.40.20.10:FF:000007">
    <property type="entry name" value="Twinfilin-1 isoform 1"/>
    <property type="match status" value="1"/>
</dbReference>
<dbReference type="AlphaFoldDB" id="A0A4Y2AS56"/>
<reference evidence="10 11" key="1">
    <citation type="journal article" date="2019" name="Sci. Rep.">
        <title>Orb-weaving spider Araneus ventricosus genome elucidates the spidroin gene catalogue.</title>
        <authorList>
            <person name="Kono N."/>
            <person name="Nakamura H."/>
            <person name="Ohtoshi R."/>
            <person name="Moran D.A.P."/>
            <person name="Shinohara A."/>
            <person name="Yoshida Y."/>
            <person name="Fujiwara M."/>
            <person name="Mori M."/>
            <person name="Tomita M."/>
            <person name="Arakawa K."/>
        </authorList>
    </citation>
    <scope>NUCLEOTIDE SEQUENCE [LARGE SCALE GENOMIC DNA]</scope>
</reference>
<dbReference type="InterPro" id="IPR029006">
    <property type="entry name" value="ADF-H/Gelsolin-like_dom_sf"/>
</dbReference>
<dbReference type="GO" id="GO:0051015">
    <property type="term" value="F:actin filament binding"/>
    <property type="evidence" value="ECO:0007669"/>
    <property type="project" value="TreeGrafter"/>
</dbReference>
<dbReference type="CDD" id="cd11285">
    <property type="entry name" value="ADF_Twf-N_like"/>
    <property type="match status" value="1"/>
</dbReference>
<evidence type="ECO:0000259" key="9">
    <source>
        <dbReference type="PROSITE" id="PS51263"/>
    </source>
</evidence>
<evidence type="ECO:0000256" key="5">
    <source>
        <dbReference type="ARBA" id="ARBA00023203"/>
    </source>
</evidence>
<comment type="caution">
    <text evidence="10">The sequence shown here is derived from an EMBL/GenBank/DDBJ whole genome shotgun (WGS) entry which is preliminary data.</text>
</comment>
<keyword evidence="4" id="KW-0677">Repeat</keyword>
<feature type="region of interest" description="Disordered" evidence="8">
    <location>
        <begin position="189"/>
        <end position="211"/>
    </location>
</feature>
<dbReference type="GO" id="GO:0030042">
    <property type="term" value="P:actin filament depolymerization"/>
    <property type="evidence" value="ECO:0007669"/>
    <property type="project" value="TreeGrafter"/>
</dbReference>
<proteinExistence type="inferred from homology"/>
<evidence type="ECO:0000313" key="11">
    <source>
        <dbReference type="Proteomes" id="UP000499080"/>
    </source>
</evidence>
<accession>A0A4Y2AS56</accession>
<keyword evidence="3" id="KW-0963">Cytoplasm</keyword>
<evidence type="ECO:0000256" key="7">
    <source>
        <dbReference type="ARBA" id="ARBA00038532"/>
    </source>
</evidence>
<evidence type="ECO:0000256" key="2">
    <source>
        <dbReference type="ARBA" id="ARBA00009557"/>
    </source>
</evidence>
<comment type="subcellular location">
    <subcellularLocation>
        <location evidence="1">Cytoplasm</location>
        <location evidence="1">Cytoskeleton</location>
    </subcellularLocation>
</comment>
<evidence type="ECO:0000313" key="10">
    <source>
        <dbReference type="EMBL" id="GBL82630.1"/>
    </source>
</evidence>
<dbReference type="GO" id="GO:0010591">
    <property type="term" value="P:regulation of lamellipodium assembly"/>
    <property type="evidence" value="ECO:0007669"/>
    <property type="project" value="TreeGrafter"/>
</dbReference>
<evidence type="ECO:0000256" key="1">
    <source>
        <dbReference type="ARBA" id="ARBA00004245"/>
    </source>
</evidence>
<feature type="domain" description="ADF-H" evidence="9">
    <location>
        <begin position="130"/>
        <end position="275"/>
    </location>
</feature>
<keyword evidence="6" id="KW-0206">Cytoskeleton</keyword>
<gene>
    <name evidence="10" type="primary">TWF2</name>
    <name evidence="10" type="ORF">AVEN_263706_1</name>
</gene>
<dbReference type="Pfam" id="PF00241">
    <property type="entry name" value="Cofilin_ADF"/>
    <property type="match status" value="2"/>
</dbReference>